<evidence type="ECO:0000259" key="1">
    <source>
        <dbReference type="Pfam" id="PF01425"/>
    </source>
</evidence>
<name>A0A975YIP5_9PROT</name>
<dbReference type="InterPro" id="IPR000120">
    <property type="entry name" value="Amidase"/>
</dbReference>
<accession>A0A975YIP5</accession>
<sequence length="468" mass="48651">MRGSDVLHHLSIADAAGMIRARRLSPVELARALLDRIERLNPRLDAYLTVTAQGAIAQARAAEKAQMQSALKGPLHGIPLAYKDIYDTAGVRTTAQSRLLEANVPARDAEAIRRLHEAGAVMLGKLATHEFAIGGPAFDLPWPPARNPWDTERFTGGSSSGSGAAVAAGLALGSLGSDTGGSIRFPAAYCGIAGLKPTAGLVSRRGVIPLSPSLDTAGPMAWTAEDCAILLDSIAGYDPLDPASVPSTPPPGGYAAAARRGAKGLKVGIIRRFYETDLPASAEVIEQMGEAERLLADLGCSVGTADCPPLAAFNAANRLIITAEAFALHEAKLISRPEAYSRAFRVRVMAGGVMRAVDYIQAQRHRRSLAAELNALFDQFDVLVTAATPGPAPKLADVSLDEGLARPTYAAPANISGGPAMSVCSGFAPNGLPLGLQIIGPPFGEASVLALGHAVEEASGSRSRRPSL</sequence>
<dbReference type="EMBL" id="CP076448">
    <property type="protein sequence ID" value="QXM23799.1"/>
    <property type="molecule type" value="Genomic_DNA"/>
</dbReference>
<dbReference type="InterPro" id="IPR023631">
    <property type="entry name" value="Amidase_dom"/>
</dbReference>
<organism evidence="2 3">
    <name type="scientific">Elioraea tepida</name>
    <dbReference type="NCBI Taxonomy" id="2843330"/>
    <lineage>
        <taxon>Bacteria</taxon>
        <taxon>Pseudomonadati</taxon>
        <taxon>Pseudomonadota</taxon>
        <taxon>Alphaproteobacteria</taxon>
        <taxon>Acetobacterales</taxon>
        <taxon>Elioraeaceae</taxon>
        <taxon>Elioraea</taxon>
    </lineage>
</organism>
<dbReference type="Pfam" id="PF01425">
    <property type="entry name" value="Amidase"/>
    <property type="match status" value="1"/>
</dbReference>
<dbReference type="Proteomes" id="UP000694001">
    <property type="component" value="Chromosome"/>
</dbReference>
<dbReference type="KEGG" id="elio:KO353_10855"/>
<gene>
    <name evidence="2" type="ORF">KO353_10855</name>
</gene>
<proteinExistence type="predicted"/>
<dbReference type="PANTHER" id="PTHR11895:SF176">
    <property type="entry name" value="AMIDASE AMID-RELATED"/>
    <property type="match status" value="1"/>
</dbReference>
<keyword evidence="3" id="KW-1185">Reference proteome</keyword>
<evidence type="ECO:0000313" key="3">
    <source>
        <dbReference type="Proteomes" id="UP000694001"/>
    </source>
</evidence>
<dbReference type="InterPro" id="IPR020556">
    <property type="entry name" value="Amidase_CS"/>
</dbReference>
<dbReference type="AlphaFoldDB" id="A0A975YIP5"/>
<dbReference type="GO" id="GO:0003824">
    <property type="term" value="F:catalytic activity"/>
    <property type="evidence" value="ECO:0007669"/>
    <property type="project" value="InterPro"/>
</dbReference>
<dbReference type="PANTHER" id="PTHR11895">
    <property type="entry name" value="TRANSAMIDASE"/>
    <property type="match status" value="1"/>
</dbReference>
<dbReference type="RefSeq" id="WP_218284708.1">
    <property type="nucleotide sequence ID" value="NZ_CP076448.1"/>
</dbReference>
<dbReference type="PROSITE" id="PS00571">
    <property type="entry name" value="AMIDASES"/>
    <property type="match status" value="1"/>
</dbReference>
<reference evidence="2" key="1">
    <citation type="submission" date="2021-06" db="EMBL/GenBank/DDBJ databases">
        <title>Elioraea tepida, sp. nov., a moderately thermophilic aerobic anoxygenic phototrophic bacterium isolated from an alkaline siliceous hot spring mat community in Yellowstone National Park, WY, USA.</title>
        <authorList>
            <person name="Saini M.K."/>
            <person name="Yoshida S."/>
            <person name="Sebastian A."/>
            <person name="Hirose S."/>
            <person name="Hara E."/>
            <person name="Tamaki H."/>
            <person name="Soulier N.T."/>
            <person name="Albert I."/>
            <person name="Hanada S."/>
            <person name="Bryant D.A."/>
            <person name="Tank M."/>
        </authorList>
    </citation>
    <scope>NUCLEOTIDE SEQUENCE</scope>
    <source>
        <strain evidence="2">MS-P2</strain>
    </source>
</reference>
<evidence type="ECO:0000313" key="2">
    <source>
        <dbReference type="EMBL" id="QXM23799.1"/>
    </source>
</evidence>
<feature type="domain" description="Amidase" evidence="1">
    <location>
        <begin position="28"/>
        <end position="449"/>
    </location>
</feature>
<protein>
    <submittedName>
        <fullName evidence="2">Amidase</fullName>
    </submittedName>
</protein>